<dbReference type="Pfam" id="PF13480">
    <property type="entry name" value="Acetyltransf_6"/>
    <property type="match status" value="1"/>
</dbReference>
<evidence type="ECO:0000259" key="2">
    <source>
        <dbReference type="Pfam" id="PF13480"/>
    </source>
</evidence>
<evidence type="ECO:0000313" key="3">
    <source>
        <dbReference type="EMBL" id="GAA1232161.1"/>
    </source>
</evidence>
<dbReference type="InterPro" id="IPR038740">
    <property type="entry name" value="BioF2-like_GNAT_dom"/>
</dbReference>
<feature type="domain" description="BioF2-like acetyltransferase" evidence="2">
    <location>
        <begin position="187"/>
        <end position="329"/>
    </location>
</feature>
<evidence type="ECO:0000313" key="4">
    <source>
        <dbReference type="Proteomes" id="UP001500653"/>
    </source>
</evidence>
<dbReference type="EMBL" id="BAAALN010000005">
    <property type="protein sequence ID" value="GAA1232161.1"/>
    <property type="molecule type" value="Genomic_DNA"/>
</dbReference>
<protein>
    <submittedName>
        <fullName evidence="3">GNAT family N-acetyltransferase</fullName>
    </submittedName>
</protein>
<keyword evidence="4" id="KW-1185">Reference proteome</keyword>
<organism evidence="3 4">
    <name type="scientific">Prauserella halophila</name>
    <dbReference type="NCBI Taxonomy" id="185641"/>
    <lineage>
        <taxon>Bacteria</taxon>
        <taxon>Bacillati</taxon>
        <taxon>Actinomycetota</taxon>
        <taxon>Actinomycetes</taxon>
        <taxon>Pseudonocardiales</taxon>
        <taxon>Pseudonocardiaceae</taxon>
        <taxon>Prauserella</taxon>
    </lineage>
</organism>
<dbReference type="Proteomes" id="UP001500653">
    <property type="component" value="Unassembled WGS sequence"/>
</dbReference>
<evidence type="ECO:0000256" key="1">
    <source>
        <dbReference type="SAM" id="MobiDB-lite"/>
    </source>
</evidence>
<comment type="caution">
    <text evidence="3">The sequence shown here is derived from an EMBL/GenBank/DDBJ whole genome shotgun (WGS) entry which is preliminary data.</text>
</comment>
<accession>A0ABN1W2H1</accession>
<dbReference type="SUPFAM" id="SSF55729">
    <property type="entry name" value="Acyl-CoA N-acyltransferases (Nat)"/>
    <property type="match status" value="1"/>
</dbReference>
<sequence length="353" mass="39340">MTVRITRTTVTDARICDPRVDPAPDGWAEFAELTRPHAVWDPRLLRIEGWLARNPPLLVTVHDADGIVAALSALVCRPARLPRYAPRRTRRGPMWVEVSQPWLSGLPGIVRRPTVSGHRLRVAVRAAESTLARRLGPGLAGVFYRGVGPDLLPVLSGRGRVRRRTDSAAVLDNTFADTDEWLASLSKSRRANLRRQHRRTDADPSLRIRGGPGRADADPEAMADLLNEHRARFPAQTGDTRSPIAAPYLEAFVRRPDVHTLTYHDTDGRLLALNTLLDHRDVVVKQHWAALAPDDGGRQGLYFDAYMRAVRWCVAHRRPRISAGRGKLDVKTSLGFTPRDVYGVIAPRPVMGR</sequence>
<proteinExistence type="predicted"/>
<gene>
    <name evidence="3" type="ORF">GCM10009676_14070</name>
</gene>
<reference evidence="3 4" key="1">
    <citation type="journal article" date="2019" name="Int. J. Syst. Evol. Microbiol.">
        <title>The Global Catalogue of Microorganisms (GCM) 10K type strain sequencing project: providing services to taxonomists for standard genome sequencing and annotation.</title>
        <authorList>
            <consortium name="The Broad Institute Genomics Platform"/>
            <consortium name="The Broad Institute Genome Sequencing Center for Infectious Disease"/>
            <person name="Wu L."/>
            <person name="Ma J."/>
        </authorList>
    </citation>
    <scope>NUCLEOTIDE SEQUENCE [LARGE SCALE GENOMIC DNA]</scope>
    <source>
        <strain evidence="3 4">JCM 13023</strain>
    </source>
</reference>
<name>A0ABN1W2H1_9PSEU</name>
<feature type="region of interest" description="Disordered" evidence="1">
    <location>
        <begin position="192"/>
        <end position="217"/>
    </location>
</feature>
<dbReference type="InterPro" id="IPR016181">
    <property type="entry name" value="Acyl_CoA_acyltransferase"/>
</dbReference>
<dbReference type="RefSeq" id="WP_253863808.1">
    <property type="nucleotide sequence ID" value="NZ_BAAALN010000005.1"/>
</dbReference>